<feature type="transmembrane region" description="Helical" evidence="6">
    <location>
        <begin position="204"/>
        <end position="226"/>
    </location>
</feature>
<name>A0A7S0R4A9_9CHLO</name>
<dbReference type="CDD" id="cd11485">
    <property type="entry name" value="SLC-NCS1sbd_YbbW-like"/>
    <property type="match status" value="1"/>
</dbReference>
<evidence type="ECO:0000256" key="5">
    <source>
        <dbReference type="ARBA" id="ARBA00023136"/>
    </source>
</evidence>
<sequence length="596" mass="63211">MVTRSVPDVRSICTSVRHNNVSRLGFPEARVRKPGTARLTGASEGPNTSSSMVQAFVRRAPVQGYNLRVSHKRSGSPCRAFGKVGEALLEDIVTVQPYSPDPNLINEDFLPTSLEKRNFSRWDIAALWVGLVVCVPSYTLAGSLIDMGMSWMQGIFTITVANLLVLVPMVLNGHPGTKYGIPFPVLARASFGVWGANIPSMMRGLVACGWFGIQTWIGGQAIYTLLNAATKGGLGGAVIPWLGITGPEFGCFMAFWAVQVSIILKGIECIRLVEEYAAPVLIAMSCALVIWAYNTAGGFGPMLAAPSQFAAGMPKEGQFLGTFFPALTANVGFWATLALNIPDFTRYSKNQEDQLVGQAVGLPFFMAAFSSVGVAVTSATVAIFGTAITDPVQVLARIGGPAATACAITGLALATLSTNIAANVVAPANALVNLSPQRISFNVGGLTTAVIGAIIMPWKLITSTSGYIFTWLIGYSALLGPVTGILLMDYFVLRHRYLDVDSLFSSDPTSDYFFVSGYNPVAIGALVLGVLPNIPGFLQAVGLVSGVAPMLGALYNYAWFVGFTVASAAYLVGMRLFGPSMNPGSQQATTKLYRFG</sequence>
<dbReference type="Gene3D" id="1.10.4160.10">
    <property type="entry name" value="Hydantoin permease"/>
    <property type="match status" value="1"/>
</dbReference>
<dbReference type="InterPro" id="IPR001248">
    <property type="entry name" value="Pur-cyt_permease"/>
</dbReference>
<feature type="transmembrane region" description="Helical" evidence="6">
    <location>
        <begin position="554"/>
        <end position="573"/>
    </location>
</feature>
<dbReference type="InterPro" id="IPR012681">
    <property type="entry name" value="NCS1"/>
</dbReference>
<feature type="transmembrane region" description="Helical" evidence="6">
    <location>
        <begin position="238"/>
        <end position="264"/>
    </location>
</feature>
<reference evidence="7" key="1">
    <citation type="submission" date="2021-01" db="EMBL/GenBank/DDBJ databases">
        <authorList>
            <person name="Corre E."/>
            <person name="Pelletier E."/>
            <person name="Niang G."/>
            <person name="Scheremetjew M."/>
            <person name="Finn R."/>
            <person name="Kale V."/>
            <person name="Holt S."/>
            <person name="Cochrane G."/>
            <person name="Meng A."/>
            <person name="Brown T."/>
            <person name="Cohen L."/>
        </authorList>
    </citation>
    <scope>NUCLEOTIDE SEQUENCE</scope>
    <source>
        <strain evidence="7">CCMP722</strain>
    </source>
</reference>
<feature type="transmembrane region" description="Helical" evidence="6">
    <location>
        <begin position="394"/>
        <end position="418"/>
    </location>
</feature>
<organism evidence="7">
    <name type="scientific">Pyramimonas obovata</name>
    <dbReference type="NCBI Taxonomy" id="1411642"/>
    <lineage>
        <taxon>Eukaryota</taxon>
        <taxon>Viridiplantae</taxon>
        <taxon>Chlorophyta</taxon>
        <taxon>Pyramimonadophyceae</taxon>
        <taxon>Pyramimonadales</taxon>
        <taxon>Pyramimonadaceae</taxon>
        <taxon>Pyramimonas</taxon>
        <taxon>Pyramimonas incertae sedis</taxon>
    </lineage>
</organism>
<dbReference type="InterPro" id="IPR045225">
    <property type="entry name" value="Uracil/uridine/allantoin_perm"/>
</dbReference>
<feature type="transmembrane region" description="Helical" evidence="6">
    <location>
        <begin position="362"/>
        <end position="388"/>
    </location>
</feature>
<feature type="transmembrane region" description="Helical" evidence="6">
    <location>
        <begin position="124"/>
        <end position="145"/>
    </location>
</feature>
<evidence type="ECO:0000256" key="3">
    <source>
        <dbReference type="ARBA" id="ARBA00022692"/>
    </source>
</evidence>
<evidence type="ECO:0000256" key="6">
    <source>
        <dbReference type="SAM" id="Phobius"/>
    </source>
</evidence>
<accession>A0A7S0R4A9</accession>
<dbReference type="EMBL" id="HBFA01017137">
    <property type="protein sequence ID" value="CAD8666740.1"/>
    <property type="molecule type" value="Transcribed_RNA"/>
</dbReference>
<keyword evidence="4 6" id="KW-1133">Transmembrane helix</keyword>
<feature type="transmembrane region" description="Helical" evidence="6">
    <location>
        <begin position="439"/>
        <end position="461"/>
    </location>
</feature>
<feature type="transmembrane region" description="Helical" evidence="6">
    <location>
        <begin position="151"/>
        <end position="171"/>
    </location>
</feature>
<dbReference type="PANTHER" id="PTHR30618:SF0">
    <property type="entry name" value="PURINE-URACIL PERMEASE NCS1"/>
    <property type="match status" value="1"/>
</dbReference>
<evidence type="ECO:0000313" key="7">
    <source>
        <dbReference type="EMBL" id="CAD8666740.1"/>
    </source>
</evidence>
<keyword evidence="3 6" id="KW-0812">Transmembrane</keyword>
<proteinExistence type="inferred from homology"/>
<feature type="transmembrane region" description="Helical" evidence="6">
    <location>
        <begin position="467"/>
        <end position="492"/>
    </location>
</feature>
<evidence type="ECO:0000256" key="2">
    <source>
        <dbReference type="ARBA" id="ARBA00008974"/>
    </source>
</evidence>
<dbReference type="NCBIfam" id="TIGR00800">
    <property type="entry name" value="ncs1"/>
    <property type="match status" value="1"/>
</dbReference>
<dbReference type="GO" id="GO:0015205">
    <property type="term" value="F:nucleobase transmembrane transporter activity"/>
    <property type="evidence" value="ECO:0007669"/>
    <property type="project" value="TreeGrafter"/>
</dbReference>
<dbReference type="FunFam" id="1.10.4160.10:FF:000001">
    <property type="entry name" value="Uracil permease, putative"/>
    <property type="match status" value="1"/>
</dbReference>
<feature type="transmembrane region" description="Helical" evidence="6">
    <location>
        <begin position="276"/>
        <end position="293"/>
    </location>
</feature>
<comment type="similarity">
    <text evidence="2">Belongs to the purine-cytosine permease (2.A.39) family.</text>
</comment>
<evidence type="ECO:0000256" key="1">
    <source>
        <dbReference type="ARBA" id="ARBA00004141"/>
    </source>
</evidence>
<dbReference type="Pfam" id="PF02133">
    <property type="entry name" value="Transp_cyt_pur"/>
    <property type="match status" value="1"/>
</dbReference>
<protein>
    <recommendedName>
        <fullName evidence="8">Nitrate reductase</fullName>
    </recommendedName>
</protein>
<comment type="subcellular location">
    <subcellularLocation>
        <location evidence="1">Membrane</location>
        <topology evidence="1">Multi-pass membrane protein</topology>
    </subcellularLocation>
</comment>
<feature type="transmembrane region" description="Helical" evidence="6">
    <location>
        <begin position="512"/>
        <end position="534"/>
    </location>
</feature>
<feature type="transmembrane region" description="Helical" evidence="6">
    <location>
        <begin position="319"/>
        <end position="341"/>
    </location>
</feature>
<dbReference type="AlphaFoldDB" id="A0A7S0R4A9"/>
<evidence type="ECO:0008006" key="8">
    <source>
        <dbReference type="Google" id="ProtNLM"/>
    </source>
</evidence>
<keyword evidence="5 6" id="KW-0472">Membrane</keyword>
<evidence type="ECO:0000256" key="4">
    <source>
        <dbReference type="ARBA" id="ARBA00022989"/>
    </source>
</evidence>
<gene>
    <name evidence="7" type="ORF">POBO1169_LOCUS8771</name>
</gene>
<dbReference type="PANTHER" id="PTHR30618">
    <property type="entry name" value="NCS1 FAMILY PURINE/PYRIMIDINE TRANSPORTER"/>
    <property type="match status" value="1"/>
</dbReference>
<dbReference type="GO" id="GO:0005886">
    <property type="term" value="C:plasma membrane"/>
    <property type="evidence" value="ECO:0007669"/>
    <property type="project" value="TreeGrafter"/>
</dbReference>